<feature type="domain" description="PAC" evidence="13">
    <location>
        <begin position="521"/>
        <end position="573"/>
    </location>
</feature>
<dbReference type="AlphaFoldDB" id="A0A0P1LKH0"/>
<dbReference type="InterPro" id="IPR000014">
    <property type="entry name" value="PAS"/>
</dbReference>
<dbReference type="PANTHER" id="PTHR43047">
    <property type="entry name" value="TWO-COMPONENT HISTIDINE PROTEIN KINASE"/>
    <property type="match status" value="1"/>
</dbReference>
<accession>A0A0P1LKH0</accession>
<dbReference type="EMBL" id="CZVI01000005">
    <property type="protein sequence ID" value="CUS82258.1"/>
    <property type="molecule type" value="Genomic_DNA"/>
</dbReference>
<dbReference type="GO" id="GO:0006355">
    <property type="term" value="P:regulation of DNA-templated transcription"/>
    <property type="evidence" value="ECO:0007669"/>
    <property type="project" value="InterPro"/>
</dbReference>
<evidence type="ECO:0000256" key="8">
    <source>
        <dbReference type="SAM" id="Coils"/>
    </source>
</evidence>
<feature type="domain" description="PAS" evidence="12">
    <location>
        <begin position="78"/>
        <end position="148"/>
    </location>
</feature>
<dbReference type="STRING" id="1633631.GCA_001442925_00490"/>
<accession>A0A0P1LNK0</accession>
<feature type="transmembrane region" description="Helical" evidence="9">
    <location>
        <begin position="46"/>
        <end position="66"/>
    </location>
</feature>
<name>A0A0P1LKH0_9BACT</name>
<dbReference type="PROSITE" id="PS50109">
    <property type="entry name" value="HIS_KIN"/>
    <property type="match status" value="1"/>
</dbReference>
<dbReference type="CDD" id="cd16922">
    <property type="entry name" value="HATPase_EvgS-ArcB-TorS-like"/>
    <property type="match status" value="1"/>
</dbReference>
<dbReference type="CDD" id="cd00156">
    <property type="entry name" value="REC"/>
    <property type="match status" value="1"/>
</dbReference>
<dbReference type="Proteomes" id="UP000182200">
    <property type="component" value="Unassembled WGS sequence"/>
</dbReference>
<dbReference type="Gene3D" id="3.30.450.20">
    <property type="entry name" value="PAS domain"/>
    <property type="match status" value="5"/>
</dbReference>
<dbReference type="SMART" id="SM00091">
    <property type="entry name" value="PAS"/>
    <property type="match status" value="5"/>
</dbReference>
<dbReference type="SMART" id="SM00388">
    <property type="entry name" value="HisKA"/>
    <property type="match status" value="1"/>
</dbReference>
<dbReference type="PANTHER" id="PTHR43047:SF64">
    <property type="entry name" value="HISTIDINE KINASE CONTAINING CHEY-HOMOLOGOUS RECEIVER DOMAIN AND PAS DOMAIN-RELATED"/>
    <property type="match status" value="1"/>
</dbReference>
<reference evidence="16 17" key="1">
    <citation type="submission" date="2015-11" db="EMBL/GenBank/DDBJ databases">
        <authorList>
            <person name="Varghese N."/>
        </authorList>
    </citation>
    <scope>NUCLEOTIDE SEQUENCE [LARGE SCALE GENOMIC DNA]</scope>
    <source>
        <strain evidence="14 17">JGI-8</strain>
    </source>
</reference>
<feature type="domain" description="PAS" evidence="12">
    <location>
        <begin position="202"/>
        <end position="238"/>
    </location>
</feature>
<dbReference type="Pfam" id="PF13426">
    <property type="entry name" value="PAS_9"/>
    <property type="match status" value="3"/>
</dbReference>
<dbReference type="NCBIfam" id="TIGR00229">
    <property type="entry name" value="sensory_box"/>
    <property type="match status" value="5"/>
</dbReference>
<feature type="domain" description="PAC" evidence="13">
    <location>
        <begin position="643"/>
        <end position="695"/>
    </location>
</feature>
<dbReference type="Gene3D" id="3.30.565.10">
    <property type="entry name" value="Histidine kinase-like ATPase, C-terminal domain"/>
    <property type="match status" value="1"/>
</dbReference>
<dbReference type="InterPro" id="IPR004358">
    <property type="entry name" value="Sig_transdc_His_kin-like_C"/>
</dbReference>
<keyword evidence="9" id="KW-0472">Membrane</keyword>
<organism evidence="15 16">
    <name type="scientific">Candidatus Kryptonium thompsonii</name>
    <dbReference type="NCBI Taxonomy" id="1633631"/>
    <lineage>
        <taxon>Bacteria</taxon>
        <taxon>Pseudomonadati</taxon>
        <taxon>Candidatus Kryptoniota</taxon>
        <taxon>Candidatus Kryptonium</taxon>
    </lineage>
</organism>
<dbReference type="InterPro" id="IPR013655">
    <property type="entry name" value="PAS_fold_3"/>
</dbReference>
<dbReference type="InterPro" id="IPR013767">
    <property type="entry name" value="PAS_fold"/>
</dbReference>
<accession>A0A0S4MUE5</accession>
<dbReference type="PROSITE" id="PS50113">
    <property type="entry name" value="PAC"/>
    <property type="match status" value="4"/>
</dbReference>
<feature type="coiled-coil region" evidence="8">
    <location>
        <begin position="185"/>
        <end position="212"/>
    </location>
</feature>
<feature type="domain" description="Histidine kinase" evidence="10">
    <location>
        <begin position="720"/>
        <end position="940"/>
    </location>
</feature>
<dbReference type="InterPro" id="IPR035965">
    <property type="entry name" value="PAS-like_dom_sf"/>
</dbReference>
<dbReference type="SUPFAM" id="SSF55874">
    <property type="entry name" value="ATPase domain of HSP90 chaperone/DNA topoisomerase II/histidine kinase"/>
    <property type="match status" value="1"/>
</dbReference>
<dbReference type="PROSITE" id="PS50112">
    <property type="entry name" value="PAS"/>
    <property type="match status" value="5"/>
</dbReference>
<dbReference type="SUPFAM" id="SSF55785">
    <property type="entry name" value="PYP-like sensor domain (PAS domain)"/>
    <property type="match status" value="5"/>
</dbReference>
<dbReference type="Gene3D" id="1.10.287.130">
    <property type="match status" value="1"/>
</dbReference>
<dbReference type="InterPro" id="IPR005467">
    <property type="entry name" value="His_kinase_dom"/>
</dbReference>
<dbReference type="SMART" id="SM00448">
    <property type="entry name" value="REC"/>
    <property type="match status" value="2"/>
</dbReference>
<evidence type="ECO:0000256" key="2">
    <source>
        <dbReference type="ARBA" id="ARBA00012438"/>
    </source>
</evidence>
<feature type="domain" description="Response regulatory" evidence="11">
    <location>
        <begin position="961"/>
        <end position="1085"/>
    </location>
</feature>
<dbReference type="GO" id="GO:0000155">
    <property type="term" value="F:phosphorelay sensor kinase activity"/>
    <property type="evidence" value="ECO:0007669"/>
    <property type="project" value="InterPro"/>
</dbReference>
<dbReference type="FunFam" id="3.30.565.10:FF:000010">
    <property type="entry name" value="Sensor histidine kinase RcsC"/>
    <property type="match status" value="1"/>
</dbReference>
<dbReference type="SMART" id="SM00387">
    <property type="entry name" value="HATPase_c"/>
    <property type="match status" value="1"/>
</dbReference>
<keyword evidence="17" id="KW-1185">Reference proteome</keyword>
<evidence type="ECO:0000256" key="3">
    <source>
        <dbReference type="ARBA" id="ARBA00022553"/>
    </source>
</evidence>
<feature type="domain" description="PAS" evidence="12">
    <location>
        <begin position="448"/>
        <end position="506"/>
    </location>
</feature>
<keyword evidence="3 7" id="KW-0597">Phosphoprotein</keyword>
<evidence type="ECO:0000256" key="6">
    <source>
        <dbReference type="ARBA" id="ARBA00023012"/>
    </source>
</evidence>
<dbReference type="InterPro" id="IPR036890">
    <property type="entry name" value="HATPase_C_sf"/>
</dbReference>
<gene>
    <name evidence="15" type="ORF">JGI4_00490</name>
    <name evidence="14" type="ORF">JGI8_00586</name>
</gene>
<keyword evidence="5" id="KW-0418">Kinase</keyword>
<dbReference type="InterPro" id="IPR000700">
    <property type="entry name" value="PAS-assoc_C"/>
</dbReference>
<dbReference type="Pfam" id="PF00512">
    <property type="entry name" value="HisKA"/>
    <property type="match status" value="1"/>
</dbReference>
<evidence type="ECO:0000259" key="13">
    <source>
        <dbReference type="PROSITE" id="PS50113"/>
    </source>
</evidence>
<dbReference type="CDD" id="cd00130">
    <property type="entry name" value="PAS"/>
    <property type="match status" value="5"/>
</dbReference>
<evidence type="ECO:0000313" key="17">
    <source>
        <dbReference type="Proteomes" id="UP000182200"/>
    </source>
</evidence>
<dbReference type="GO" id="GO:0009927">
    <property type="term" value="F:histidine phosphotransfer kinase activity"/>
    <property type="evidence" value="ECO:0007669"/>
    <property type="project" value="TreeGrafter"/>
</dbReference>
<dbReference type="InterPro" id="IPR001610">
    <property type="entry name" value="PAC"/>
</dbReference>
<keyword evidence="6" id="KW-0902">Two-component regulatory system</keyword>
<reference evidence="15" key="2">
    <citation type="submission" date="2015-11" db="EMBL/GenBank/DDBJ databases">
        <authorList>
            <person name="Zhang Y."/>
            <person name="Guo Z."/>
        </authorList>
    </citation>
    <scope>NUCLEOTIDE SEQUENCE [LARGE SCALE GENOMIC DNA]</scope>
    <source>
        <strain evidence="15">JGI-4</strain>
    </source>
</reference>
<evidence type="ECO:0000259" key="11">
    <source>
        <dbReference type="PROSITE" id="PS50110"/>
    </source>
</evidence>
<evidence type="ECO:0000313" key="15">
    <source>
        <dbReference type="EMBL" id="CUU02357.1"/>
    </source>
</evidence>
<keyword evidence="8" id="KW-0175">Coiled coil</keyword>
<dbReference type="InterPro" id="IPR003594">
    <property type="entry name" value="HATPase_dom"/>
</dbReference>
<dbReference type="GO" id="GO:0005886">
    <property type="term" value="C:plasma membrane"/>
    <property type="evidence" value="ECO:0007669"/>
    <property type="project" value="TreeGrafter"/>
</dbReference>
<feature type="domain" description="PAC" evidence="13">
    <location>
        <begin position="274"/>
        <end position="326"/>
    </location>
</feature>
<dbReference type="InterPro" id="IPR036097">
    <property type="entry name" value="HisK_dim/P_sf"/>
</dbReference>
<accession>A0A0P1MNL6</accession>
<evidence type="ECO:0000313" key="14">
    <source>
        <dbReference type="EMBL" id="CUS82258.1"/>
    </source>
</evidence>
<dbReference type="PRINTS" id="PR00344">
    <property type="entry name" value="BCTRLSENSOR"/>
</dbReference>
<dbReference type="FunFam" id="1.10.287.130:FF:000001">
    <property type="entry name" value="Two-component sensor histidine kinase"/>
    <property type="match status" value="1"/>
</dbReference>
<dbReference type="Pfam" id="PF00989">
    <property type="entry name" value="PAS"/>
    <property type="match status" value="1"/>
</dbReference>
<sequence length="1216" mass="139247">MELGIGMAGKRHSNVVIILMNVVLTVLISDFIAFVIEWIRGGKLEVLSFFIVPTITGIVLGILFSLGRISIEKKIMETEKFWENIFHSSVSGIILTDLSGKIKYANDYALNFHGYTLDEIKEFYIFDLVVPDFIEVVREYIRNIIEGKEHEAFEVGFLTKTGGIRYAELNGNLIKYGPIKLIQFVEIDTTEKRRFEDELIQAERKYRDLFENAVIGVYRSTPDGKIIDVNPAFVRIFGAKNKYEILQRNASEFYVNPEDRLKFVRAFEITDMVSNYENRLKRLDGKEIYVREHVRAVKDAVGNVLYYEGMIEDISEQKMWEEKLKESEEKYRTLVESSLVGTYIFQDGKFKFVSGQLVSILGFSKDEILDTRSIFEFVHPDDRQKVFEMFASNLKGDISSGSFSFRVMKKNGEIAWVEVFNNPIIYEGKPALLGTMLDITDKIKAEQRDKLLSNLLLNLNDAVVITDEQATILEVNDAFCRITGYSKDEVIGENPRILKSGLHDEEFYRNMWDSILTKGHWSGEIINKRKNGELYFAFLSISSIKDELHGVTYYLGIQSDITERKKIEEQIRYQANLIENVNDAIIAADLNFRITSWNKAAEKMYGYKAEEVIGKEISEVIPAEFPGLSREEIRRILWEKGFWNGEAIHYNRFGEKIYVSSSLSVVRDSRGNLIGTVGINRDITEQKKAEEKLKLYAEQLEIANAQLQELNRLKSEFLANTSHELRTPLNSIIGFLNLIKEGLYENNEEMMKFIDNALMSAKHLLNIINDILDIAKIEAGKLELNIEDVEVSELLYEVWTLSHVQAEQKKLEYKFIYPDRKVFIRGDRNRLKQVLLNLIGNAIKFTHRGGITVKAEVFEDKGFCQFTVIDTGIGIPKEKQAKLFQKFVQADGTTTRKYGGTGLGLAITKSLVELMGGVVELYSEGEGKGTTVVFTIPLSETTYDENFEVEAGKVYGDSGLLILVVDDDKKFADFLRSFLVKNSFRFVWASNAEDGWNYILNLKPDVLILDYAIPHKASAEVKNGFDLFLKVRETPEVRDIPIIILTGHLQKVKELLNLSFVNFHPNVIEKPVDPAYLLNLLKQFVKEKDEINILLADDDVNVKLYLQKILPDGYKIDYASNGKEAIEKIKVNNYDILLLDLMMPELNGYDVIKELRLNKLAPNLPILVVTNYPEPTTEEERELLSKSLGIIVFDKSELNLNPDRLIDLINKQLKTK</sequence>
<dbReference type="CDD" id="cd00082">
    <property type="entry name" value="HisKA"/>
    <property type="match status" value="1"/>
</dbReference>
<dbReference type="PROSITE" id="PS50110">
    <property type="entry name" value="RESPONSE_REGULATORY"/>
    <property type="match status" value="2"/>
</dbReference>
<accession>A0A0P1LDG6</accession>
<dbReference type="Pfam" id="PF08447">
    <property type="entry name" value="PAS_3"/>
    <property type="match status" value="1"/>
</dbReference>
<evidence type="ECO:0000256" key="5">
    <source>
        <dbReference type="ARBA" id="ARBA00022777"/>
    </source>
</evidence>
<comment type="catalytic activity">
    <reaction evidence="1">
        <text>ATP + protein L-histidine = ADP + protein N-phospho-L-histidine.</text>
        <dbReference type="EC" id="2.7.13.3"/>
    </reaction>
</comment>
<evidence type="ECO:0000259" key="10">
    <source>
        <dbReference type="PROSITE" id="PS50109"/>
    </source>
</evidence>
<evidence type="ECO:0000256" key="4">
    <source>
        <dbReference type="ARBA" id="ARBA00022679"/>
    </source>
</evidence>
<dbReference type="SUPFAM" id="SSF47384">
    <property type="entry name" value="Homodimeric domain of signal transducing histidine kinase"/>
    <property type="match status" value="1"/>
</dbReference>
<keyword evidence="4" id="KW-0808">Transferase</keyword>
<dbReference type="EC" id="2.7.13.3" evidence="2"/>
<dbReference type="Proteomes" id="UP000182011">
    <property type="component" value="Unassembled WGS sequence"/>
</dbReference>
<dbReference type="RefSeq" id="WP_047133820.1">
    <property type="nucleotide sequence ID" value="NZ_CZVI01000005.1"/>
</dbReference>
<evidence type="ECO:0000259" key="12">
    <source>
        <dbReference type="PROSITE" id="PS50112"/>
    </source>
</evidence>
<evidence type="ECO:0000256" key="9">
    <source>
        <dbReference type="SAM" id="Phobius"/>
    </source>
</evidence>
<dbReference type="InterPro" id="IPR001789">
    <property type="entry name" value="Sig_transdc_resp-reg_receiver"/>
</dbReference>
<dbReference type="InterPro" id="IPR011006">
    <property type="entry name" value="CheY-like_superfamily"/>
</dbReference>
<dbReference type="SUPFAM" id="SSF52172">
    <property type="entry name" value="CheY-like"/>
    <property type="match status" value="2"/>
</dbReference>
<feature type="domain" description="PAS" evidence="12">
    <location>
        <begin position="570"/>
        <end position="640"/>
    </location>
</feature>
<feature type="modified residue" description="4-aspartylphosphate" evidence="7">
    <location>
        <position position="1140"/>
    </location>
</feature>
<feature type="transmembrane region" description="Helical" evidence="9">
    <location>
        <begin position="15"/>
        <end position="39"/>
    </location>
</feature>
<feature type="domain" description="Response regulatory" evidence="11">
    <location>
        <begin position="1092"/>
        <end position="1213"/>
    </location>
</feature>
<dbReference type="Gene3D" id="3.40.50.2300">
    <property type="match status" value="2"/>
</dbReference>
<dbReference type="EMBL" id="FAOP01000003">
    <property type="protein sequence ID" value="CUU02357.1"/>
    <property type="molecule type" value="Genomic_DNA"/>
</dbReference>
<dbReference type="Pfam" id="PF02518">
    <property type="entry name" value="HATPase_c"/>
    <property type="match status" value="1"/>
</dbReference>
<keyword evidence="9" id="KW-1133">Transmembrane helix</keyword>
<dbReference type="SMART" id="SM00086">
    <property type="entry name" value="PAC"/>
    <property type="match status" value="5"/>
</dbReference>
<feature type="domain" description="PAC" evidence="13">
    <location>
        <begin position="401"/>
        <end position="451"/>
    </location>
</feature>
<feature type="coiled-coil region" evidence="8">
    <location>
        <begin position="686"/>
        <end position="720"/>
    </location>
</feature>
<proteinExistence type="predicted"/>
<dbReference type="OrthoDB" id="9803190at2"/>
<dbReference type="InterPro" id="IPR003661">
    <property type="entry name" value="HisK_dim/P_dom"/>
</dbReference>
<dbReference type="Pfam" id="PF00072">
    <property type="entry name" value="Response_reg"/>
    <property type="match status" value="2"/>
</dbReference>
<protein>
    <recommendedName>
        <fullName evidence="2">histidine kinase</fullName>
        <ecNumber evidence="2">2.7.13.3</ecNumber>
    </recommendedName>
</protein>
<evidence type="ECO:0000256" key="1">
    <source>
        <dbReference type="ARBA" id="ARBA00000085"/>
    </source>
</evidence>
<feature type="modified residue" description="4-aspartylphosphate" evidence="7">
    <location>
        <position position="1010"/>
    </location>
</feature>
<keyword evidence="9" id="KW-0812">Transmembrane</keyword>
<feature type="domain" description="PAS" evidence="12">
    <location>
        <begin position="347"/>
        <end position="397"/>
    </location>
</feature>
<evidence type="ECO:0000256" key="7">
    <source>
        <dbReference type="PROSITE-ProRule" id="PRU00169"/>
    </source>
</evidence>
<evidence type="ECO:0000313" key="16">
    <source>
        <dbReference type="Proteomes" id="UP000182011"/>
    </source>
</evidence>